<gene>
    <name evidence="1" type="ORF">SAMN05444920_11132</name>
</gene>
<dbReference type="Proteomes" id="UP000236732">
    <property type="component" value="Unassembled WGS sequence"/>
</dbReference>
<organism evidence="1 2">
    <name type="scientific">Nonomuraea solani</name>
    <dbReference type="NCBI Taxonomy" id="1144553"/>
    <lineage>
        <taxon>Bacteria</taxon>
        <taxon>Bacillati</taxon>
        <taxon>Actinomycetota</taxon>
        <taxon>Actinomycetes</taxon>
        <taxon>Streptosporangiales</taxon>
        <taxon>Streptosporangiaceae</taxon>
        <taxon>Nonomuraea</taxon>
    </lineage>
</organism>
<proteinExistence type="predicted"/>
<evidence type="ECO:0000313" key="2">
    <source>
        <dbReference type="Proteomes" id="UP000236732"/>
    </source>
</evidence>
<sequence>MGDVLRPLSLGDQPVDAVFEVIVIAGIRRRVSAVTVRVLP</sequence>
<keyword evidence="2" id="KW-1185">Reference proteome</keyword>
<accession>A0A1H6EIM1</accession>
<reference evidence="1 2" key="1">
    <citation type="submission" date="2016-10" db="EMBL/GenBank/DDBJ databases">
        <authorList>
            <person name="de Groot N.N."/>
        </authorList>
    </citation>
    <scope>NUCLEOTIDE SEQUENCE [LARGE SCALE GENOMIC DNA]</scope>
    <source>
        <strain evidence="1 2">CGMCC 4.7037</strain>
    </source>
</reference>
<protein>
    <submittedName>
        <fullName evidence="1">Uncharacterized protein</fullName>
    </submittedName>
</protein>
<dbReference type="EMBL" id="FNVT01000011">
    <property type="protein sequence ID" value="SEG97718.1"/>
    <property type="molecule type" value="Genomic_DNA"/>
</dbReference>
<evidence type="ECO:0000313" key="1">
    <source>
        <dbReference type="EMBL" id="SEG97718.1"/>
    </source>
</evidence>
<dbReference type="RefSeq" id="WP_268808709.1">
    <property type="nucleotide sequence ID" value="NZ_FNVT01000011.1"/>
</dbReference>
<name>A0A1H6EIM1_9ACTN</name>
<dbReference type="AlphaFoldDB" id="A0A1H6EIM1"/>